<dbReference type="AlphaFoldDB" id="A0A6J4TSB3"/>
<evidence type="ECO:0000256" key="2">
    <source>
        <dbReference type="ARBA" id="ARBA00022679"/>
    </source>
</evidence>
<dbReference type="GO" id="GO:0032259">
    <property type="term" value="P:methylation"/>
    <property type="evidence" value="ECO:0007669"/>
    <property type="project" value="UniProtKB-KW"/>
</dbReference>
<dbReference type="GO" id="GO:0008168">
    <property type="term" value="F:methyltransferase activity"/>
    <property type="evidence" value="ECO:0007669"/>
    <property type="project" value="UniProtKB-KW"/>
</dbReference>
<sequence>MTRPLYDEHASRYDTLFDDPVEPWVDAVAEEVPPPALLLDAGCGTGRHALAFSARGYAVTLVDAAPALLAQARARVPDAPATLADLRSLDLGASFDVIACRGVLNDVVEDDGRQAVLDRFAAHLEPGGVLVLDVRELDATRERYAGGRHLEREGFVSDGRMEGDLLHVVERLGDDVSDAVIRPWSVEEVERRLAAAGFGVRTSTPSPGRPDRLMAVACRSGDPIPRGGPRVPPR</sequence>
<organism evidence="5">
    <name type="scientific">uncultured Solirubrobacteraceae bacterium</name>
    <dbReference type="NCBI Taxonomy" id="1162706"/>
    <lineage>
        <taxon>Bacteria</taxon>
        <taxon>Bacillati</taxon>
        <taxon>Actinomycetota</taxon>
        <taxon>Thermoleophilia</taxon>
        <taxon>Solirubrobacterales</taxon>
        <taxon>Solirubrobacteraceae</taxon>
        <taxon>environmental samples</taxon>
    </lineage>
</organism>
<evidence type="ECO:0000256" key="1">
    <source>
        <dbReference type="ARBA" id="ARBA00022603"/>
    </source>
</evidence>
<keyword evidence="2" id="KW-0808">Transferase</keyword>
<dbReference type="InterPro" id="IPR029063">
    <property type="entry name" value="SAM-dependent_MTases_sf"/>
</dbReference>
<dbReference type="PANTHER" id="PTHR43464">
    <property type="entry name" value="METHYLTRANSFERASE"/>
    <property type="match status" value="1"/>
</dbReference>
<gene>
    <name evidence="5" type="ORF">AVDCRST_MAG85-3563</name>
</gene>
<dbReference type="PANTHER" id="PTHR43464:SF19">
    <property type="entry name" value="UBIQUINONE BIOSYNTHESIS O-METHYLTRANSFERASE, MITOCHONDRIAL"/>
    <property type="match status" value="1"/>
</dbReference>
<protein>
    <recommendedName>
        <fullName evidence="4">Methyltransferase domain-containing protein</fullName>
    </recommendedName>
</protein>
<evidence type="ECO:0000256" key="3">
    <source>
        <dbReference type="ARBA" id="ARBA00022691"/>
    </source>
</evidence>
<proteinExistence type="predicted"/>
<dbReference type="Gene3D" id="3.40.50.150">
    <property type="entry name" value="Vaccinia Virus protein VP39"/>
    <property type="match status" value="1"/>
</dbReference>
<evidence type="ECO:0000259" key="4">
    <source>
        <dbReference type="Pfam" id="PF13649"/>
    </source>
</evidence>
<accession>A0A6J4TSB3</accession>
<keyword evidence="3" id="KW-0949">S-adenosyl-L-methionine</keyword>
<dbReference type="Pfam" id="PF13649">
    <property type="entry name" value="Methyltransf_25"/>
    <property type="match status" value="1"/>
</dbReference>
<dbReference type="InterPro" id="IPR041698">
    <property type="entry name" value="Methyltransf_25"/>
</dbReference>
<dbReference type="SUPFAM" id="SSF53335">
    <property type="entry name" value="S-adenosyl-L-methionine-dependent methyltransferases"/>
    <property type="match status" value="1"/>
</dbReference>
<evidence type="ECO:0000313" key="5">
    <source>
        <dbReference type="EMBL" id="CAA9529745.1"/>
    </source>
</evidence>
<dbReference type="CDD" id="cd02440">
    <property type="entry name" value="AdoMet_MTases"/>
    <property type="match status" value="1"/>
</dbReference>
<dbReference type="EMBL" id="CADCVT010000395">
    <property type="protein sequence ID" value="CAA9529745.1"/>
    <property type="molecule type" value="Genomic_DNA"/>
</dbReference>
<keyword evidence="1" id="KW-0489">Methyltransferase</keyword>
<name>A0A6J4TSB3_9ACTN</name>
<reference evidence="5" key="1">
    <citation type="submission" date="2020-02" db="EMBL/GenBank/DDBJ databases">
        <authorList>
            <person name="Meier V. D."/>
        </authorList>
    </citation>
    <scope>NUCLEOTIDE SEQUENCE</scope>
    <source>
        <strain evidence="5">AVDCRST_MAG85</strain>
    </source>
</reference>
<feature type="domain" description="Methyltransferase" evidence="4">
    <location>
        <begin position="39"/>
        <end position="128"/>
    </location>
</feature>